<sequence length="150" mass="16754">MRKYPLMLNGREVHPTERDGMFGRAMQLEMPVELAVFTLMEQLERRGFTVLARYDQPTITDGRRTGVLLSLWHVELNSEAVKICPDAAVLGLATAVVRSMHDTGRTHVRLPDPAILLMLSDCSAMDAVARMLTRLIDEAMIATLMADMPS</sequence>
<name>A0ABR7SW39_9ACTN</name>
<evidence type="ECO:0000313" key="1">
    <source>
        <dbReference type="EMBL" id="MBC9719613.1"/>
    </source>
</evidence>
<dbReference type="SUPFAM" id="SSF103247">
    <property type="entry name" value="TT1751-like"/>
    <property type="match status" value="1"/>
</dbReference>
<reference evidence="1 2" key="1">
    <citation type="submission" date="2020-08" db="EMBL/GenBank/DDBJ databases">
        <title>Genemic of Streptomyces polyaspartic.</title>
        <authorList>
            <person name="Liu W."/>
        </authorList>
    </citation>
    <scope>NUCLEOTIDE SEQUENCE [LARGE SCALE GENOMIC DNA]</scope>
    <source>
        <strain evidence="1 2">TRM66268-LWL</strain>
    </source>
</reference>
<organism evidence="1 2">
    <name type="scientific">Streptomyces polyasparticus</name>
    <dbReference type="NCBI Taxonomy" id="2767826"/>
    <lineage>
        <taxon>Bacteria</taxon>
        <taxon>Bacillati</taxon>
        <taxon>Actinomycetota</taxon>
        <taxon>Actinomycetes</taxon>
        <taxon>Kitasatosporales</taxon>
        <taxon>Streptomycetaceae</taxon>
        <taxon>Streptomyces</taxon>
    </lineage>
</organism>
<dbReference type="InterPro" id="IPR035923">
    <property type="entry name" value="TT1751-like_sf"/>
</dbReference>
<accession>A0ABR7SW39</accession>
<keyword evidence="2" id="KW-1185">Reference proteome</keyword>
<dbReference type="Proteomes" id="UP000642284">
    <property type="component" value="Unassembled WGS sequence"/>
</dbReference>
<evidence type="ECO:0000313" key="2">
    <source>
        <dbReference type="Proteomes" id="UP000642284"/>
    </source>
</evidence>
<protein>
    <submittedName>
        <fullName evidence="1">Uncharacterized protein</fullName>
    </submittedName>
</protein>
<dbReference type="RefSeq" id="WP_214662274.1">
    <property type="nucleotide sequence ID" value="NZ_JACTVJ010000052.1"/>
</dbReference>
<comment type="caution">
    <text evidence="1">The sequence shown here is derived from an EMBL/GenBank/DDBJ whole genome shotgun (WGS) entry which is preliminary data.</text>
</comment>
<proteinExistence type="predicted"/>
<dbReference type="EMBL" id="JACTVJ010000052">
    <property type="protein sequence ID" value="MBC9719613.1"/>
    <property type="molecule type" value="Genomic_DNA"/>
</dbReference>
<gene>
    <name evidence="1" type="ORF">H9Y04_44780</name>
</gene>